<accession>A0ABP8KW64</accession>
<evidence type="ECO:0000313" key="2">
    <source>
        <dbReference type="EMBL" id="GAA4417169.1"/>
    </source>
</evidence>
<dbReference type="PANTHER" id="PTHR39434">
    <property type="match status" value="1"/>
</dbReference>
<dbReference type="PANTHER" id="PTHR39434:SF1">
    <property type="entry name" value="VOC DOMAIN-CONTAINING PROTEIN"/>
    <property type="match status" value="1"/>
</dbReference>
<organism evidence="2 3">
    <name type="scientific">Acidovorax lacteus</name>
    <dbReference type="NCBI Taxonomy" id="1924988"/>
    <lineage>
        <taxon>Bacteria</taxon>
        <taxon>Pseudomonadati</taxon>
        <taxon>Pseudomonadota</taxon>
        <taxon>Betaproteobacteria</taxon>
        <taxon>Burkholderiales</taxon>
        <taxon>Comamonadaceae</taxon>
        <taxon>Acidovorax</taxon>
    </lineage>
</organism>
<dbReference type="Gene3D" id="3.10.180.10">
    <property type="entry name" value="2,3-Dihydroxybiphenyl 1,2-Dioxygenase, domain 1"/>
    <property type="match status" value="1"/>
</dbReference>
<name>A0ABP8KW64_9BURK</name>
<dbReference type="SUPFAM" id="SSF54593">
    <property type="entry name" value="Glyoxalase/Bleomycin resistance protein/Dihydroxybiphenyl dioxygenase"/>
    <property type="match status" value="1"/>
</dbReference>
<dbReference type="EMBL" id="BAABEX010000001">
    <property type="protein sequence ID" value="GAA4417169.1"/>
    <property type="molecule type" value="Genomic_DNA"/>
</dbReference>
<evidence type="ECO:0000313" key="3">
    <source>
        <dbReference type="Proteomes" id="UP001501788"/>
    </source>
</evidence>
<dbReference type="Proteomes" id="UP001501788">
    <property type="component" value="Unassembled WGS sequence"/>
</dbReference>
<dbReference type="CDD" id="cd08357">
    <property type="entry name" value="VOC_like"/>
    <property type="match status" value="1"/>
</dbReference>
<dbReference type="InterPro" id="IPR004360">
    <property type="entry name" value="Glyas_Fos-R_dOase_dom"/>
</dbReference>
<proteinExistence type="predicted"/>
<sequence length="141" mass="15935">MLARMRSLFHLAFHVTDLESTRRFYRDVLGCTEGRSTDTWVDFDFFGHQISAHLGTPFPTAATGLVGNHRVPMPHFGAILELPQWQALAQRLQHAGVAFEMPPQVRFAGQPGEQWTMFFHDPSGNPIEIKGFASLAQVYEH</sequence>
<dbReference type="InterPro" id="IPR029068">
    <property type="entry name" value="Glyas_Bleomycin-R_OHBP_Dase"/>
</dbReference>
<protein>
    <submittedName>
        <fullName evidence="2">VOC family protein</fullName>
    </submittedName>
</protein>
<dbReference type="Pfam" id="PF00903">
    <property type="entry name" value="Glyoxalase"/>
    <property type="match status" value="1"/>
</dbReference>
<reference evidence="3" key="1">
    <citation type="journal article" date="2019" name="Int. J. Syst. Evol. Microbiol.">
        <title>The Global Catalogue of Microorganisms (GCM) 10K type strain sequencing project: providing services to taxonomists for standard genome sequencing and annotation.</title>
        <authorList>
            <consortium name="The Broad Institute Genomics Platform"/>
            <consortium name="The Broad Institute Genome Sequencing Center for Infectious Disease"/>
            <person name="Wu L."/>
            <person name="Ma J."/>
        </authorList>
    </citation>
    <scope>NUCLEOTIDE SEQUENCE [LARGE SCALE GENOMIC DNA]</scope>
    <source>
        <strain evidence="3">JCM 31890</strain>
    </source>
</reference>
<evidence type="ECO:0000259" key="1">
    <source>
        <dbReference type="PROSITE" id="PS51819"/>
    </source>
</evidence>
<keyword evidence="3" id="KW-1185">Reference proteome</keyword>
<gene>
    <name evidence="2" type="ORF">GCM10023090_00300</name>
</gene>
<dbReference type="PROSITE" id="PS51819">
    <property type="entry name" value="VOC"/>
    <property type="match status" value="1"/>
</dbReference>
<dbReference type="InterPro" id="IPR037523">
    <property type="entry name" value="VOC_core"/>
</dbReference>
<feature type="domain" description="VOC" evidence="1">
    <location>
        <begin position="7"/>
        <end position="132"/>
    </location>
</feature>
<comment type="caution">
    <text evidence="2">The sequence shown here is derived from an EMBL/GenBank/DDBJ whole genome shotgun (WGS) entry which is preliminary data.</text>
</comment>